<dbReference type="EMBL" id="UZAI01018298">
    <property type="protein sequence ID" value="VDP35550.1"/>
    <property type="molecule type" value="Genomic_DNA"/>
</dbReference>
<keyword evidence="3" id="KW-1185">Reference proteome</keyword>
<evidence type="ECO:0000313" key="3">
    <source>
        <dbReference type="Proteomes" id="UP000277204"/>
    </source>
</evidence>
<dbReference type="Proteomes" id="UP000277204">
    <property type="component" value="Unassembled WGS sequence"/>
</dbReference>
<proteinExistence type="predicted"/>
<accession>A0A3P8CX40</accession>
<dbReference type="AlphaFoldDB" id="A0A3P8CX40"/>
<evidence type="ECO:0000313" key="2">
    <source>
        <dbReference type="EMBL" id="VDP35550.1"/>
    </source>
</evidence>
<name>A0A3P8CX40_9TREM</name>
<evidence type="ECO:0000256" key="1">
    <source>
        <dbReference type="SAM" id="MobiDB-lite"/>
    </source>
</evidence>
<protein>
    <submittedName>
        <fullName evidence="2">Uncharacterized protein</fullName>
    </submittedName>
</protein>
<organism evidence="2 3">
    <name type="scientific">Schistosoma margrebowiei</name>
    <dbReference type="NCBI Taxonomy" id="48269"/>
    <lineage>
        <taxon>Eukaryota</taxon>
        <taxon>Metazoa</taxon>
        <taxon>Spiralia</taxon>
        <taxon>Lophotrochozoa</taxon>
        <taxon>Platyhelminthes</taxon>
        <taxon>Trematoda</taxon>
        <taxon>Digenea</taxon>
        <taxon>Strigeidida</taxon>
        <taxon>Schistosomatoidea</taxon>
        <taxon>Schistosomatidae</taxon>
        <taxon>Schistosoma</taxon>
    </lineage>
</organism>
<feature type="region of interest" description="Disordered" evidence="1">
    <location>
        <begin position="52"/>
        <end position="81"/>
    </location>
</feature>
<gene>
    <name evidence="2" type="ORF">SMRZ_LOCUS20414</name>
</gene>
<sequence length="81" mass="9069">MSSFQILLFCFQGKVPNSSEDNSEKISTTFSGCAFCTESLCSLFTIVRKKETPNNPTVNLRGSRHHSGTHQRGGRRGRSFR</sequence>
<reference evidence="2 3" key="1">
    <citation type="submission" date="2018-11" db="EMBL/GenBank/DDBJ databases">
        <authorList>
            <consortium name="Pathogen Informatics"/>
        </authorList>
    </citation>
    <scope>NUCLEOTIDE SEQUENCE [LARGE SCALE GENOMIC DNA]</scope>
    <source>
        <strain evidence="2 3">Zambia</strain>
    </source>
</reference>
<feature type="compositionally biased region" description="Basic residues" evidence="1">
    <location>
        <begin position="62"/>
        <end position="81"/>
    </location>
</feature>